<feature type="domain" description="ABM" evidence="1">
    <location>
        <begin position="2"/>
        <end position="91"/>
    </location>
</feature>
<evidence type="ECO:0000313" key="3">
    <source>
        <dbReference type="Proteomes" id="UP001174839"/>
    </source>
</evidence>
<comment type="caution">
    <text evidence="2">The sequence shown here is derived from an EMBL/GenBank/DDBJ whole genome shotgun (WGS) entry which is preliminary data.</text>
</comment>
<dbReference type="GO" id="GO:0004497">
    <property type="term" value="F:monooxygenase activity"/>
    <property type="evidence" value="ECO:0007669"/>
    <property type="project" value="UniProtKB-KW"/>
</dbReference>
<dbReference type="Proteomes" id="UP001174839">
    <property type="component" value="Unassembled WGS sequence"/>
</dbReference>
<keyword evidence="3" id="KW-1185">Reference proteome</keyword>
<dbReference type="InterPro" id="IPR011008">
    <property type="entry name" value="Dimeric_a/b-barrel"/>
</dbReference>
<proteinExistence type="predicted"/>
<sequence>MLTRIVKMTFEPENIPSFERLFKASEKEIRAFPGCVNVNLLQDIKDPSVFFTYSHWESEAALEAYRNSEFFKGVWGQTRTLFSERPKAWSLALRDLK</sequence>
<gene>
    <name evidence="2" type="ORF">QU605_12090</name>
</gene>
<accession>A0ABT7WH23</accession>
<organism evidence="2 3">
    <name type="scientific">Robiginitalea aurantiaca</name>
    <dbReference type="NCBI Taxonomy" id="3056915"/>
    <lineage>
        <taxon>Bacteria</taxon>
        <taxon>Pseudomonadati</taxon>
        <taxon>Bacteroidota</taxon>
        <taxon>Flavobacteriia</taxon>
        <taxon>Flavobacteriales</taxon>
        <taxon>Flavobacteriaceae</taxon>
        <taxon>Robiginitalea</taxon>
    </lineage>
</organism>
<dbReference type="Pfam" id="PF03992">
    <property type="entry name" value="ABM"/>
    <property type="match status" value="1"/>
</dbReference>
<reference evidence="2" key="1">
    <citation type="submission" date="2023-06" db="EMBL/GenBank/DDBJ databases">
        <title>Robiginitalea aurantiacus sp. nov. and Algoriphagus sediminis sp. nov., isolated from coastal sediment.</title>
        <authorList>
            <person name="Zhou Z.Y."/>
            <person name="An J."/>
            <person name="Jia Y.W."/>
            <person name="Du Z.J."/>
        </authorList>
    </citation>
    <scope>NUCLEOTIDE SEQUENCE</scope>
    <source>
        <strain evidence="2">M39</strain>
    </source>
</reference>
<dbReference type="RefSeq" id="WP_289725582.1">
    <property type="nucleotide sequence ID" value="NZ_JAUDUY010000006.1"/>
</dbReference>
<protein>
    <submittedName>
        <fullName evidence="2">Antibiotic biosynthesis monooxygenase family protein</fullName>
    </submittedName>
</protein>
<evidence type="ECO:0000259" key="1">
    <source>
        <dbReference type="PROSITE" id="PS51725"/>
    </source>
</evidence>
<dbReference type="InterPro" id="IPR007138">
    <property type="entry name" value="ABM_dom"/>
</dbReference>
<dbReference type="EMBL" id="JAUDUY010000006">
    <property type="protein sequence ID" value="MDM9632217.1"/>
    <property type="molecule type" value="Genomic_DNA"/>
</dbReference>
<keyword evidence="2" id="KW-0560">Oxidoreductase</keyword>
<evidence type="ECO:0000313" key="2">
    <source>
        <dbReference type="EMBL" id="MDM9632217.1"/>
    </source>
</evidence>
<dbReference type="PROSITE" id="PS51725">
    <property type="entry name" value="ABM"/>
    <property type="match status" value="1"/>
</dbReference>
<keyword evidence="2" id="KW-0503">Monooxygenase</keyword>
<dbReference type="SUPFAM" id="SSF54909">
    <property type="entry name" value="Dimeric alpha+beta barrel"/>
    <property type="match status" value="1"/>
</dbReference>
<dbReference type="Gene3D" id="3.30.70.100">
    <property type="match status" value="1"/>
</dbReference>
<name>A0ABT7WH23_9FLAO</name>